<gene>
    <name evidence="1" type="ORF">EIM92_01490</name>
</gene>
<keyword evidence="2" id="KW-1185">Reference proteome</keyword>
<accession>A0A3Q8S3H1</accession>
<sequence length="123" mass="14117">MIRINKNGRYSFHLRFDNNGVNHLIGAFQETVQGKNVNLELDELSNIGSKKIKYLTISCNNEQDKLSYCESGLLLQLEDEVIEYVIDRLKLCLTGQDFYPAEFCEATFGKHDVTIYGFLESNI</sequence>
<protein>
    <submittedName>
        <fullName evidence="1">Uncharacterized protein</fullName>
    </submittedName>
</protein>
<organism evidence="1 2">
    <name type="scientific">Paenibacillus lentus</name>
    <dbReference type="NCBI Taxonomy" id="1338368"/>
    <lineage>
        <taxon>Bacteria</taxon>
        <taxon>Bacillati</taxon>
        <taxon>Bacillota</taxon>
        <taxon>Bacilli</taxon>
        <taxon>Bacillales</taxon>
        <taxon>Paenibacillaceae</taxon>
        <taxon>Paenibacillus</taxon>
    </lineage>
</organism>
<dbReference type="OrthoDB" id="2656347at2"/>
<dbReference type="RefSeq" id="WP_125081164.1">
    <property type="nucleotide sequence ID" value="NZ_CP034248.1"/>
</dbReference>
<proteinExistence type="predicted"/>
<dbReference type="AlphaFoldDB" id="A0A3Q8S3H1"/>
<dbReference type="Proteomes" id="UP000273145">
    <property type="component" value="Chromosome"/>
</dbReference>
<dbReference type="EMBL" id="CP034248">
    <property type="protein sequence ID" value="AZK45030.1"/>
    <property type="molecule type" value="Genomic_DNA"/>
</dbReference>
<evidence type="ECO:0000313" key="1">
    <source>
        <dbReference type="EMBL" id="AZK45030.1"/>
    </source>
</evidence>
<name>A0A3Q8S3H1_9BACL</name>
<reference evidence="1 2" key="1">
    <citation type="submission" date="2018-11" db="EMBL/GenBank/DDBJ databases">
        <title>Genome sequencing of Paenibacillus lentus DSM25539(T).</title>
        <authorList>
            <person name="Kook J.-K."/>
            <person name="Park S.-N."/>
            <person name="Lim Y.K."/>
        </authorList>
    </citation>
    <scope>NUCLEOTIDE SEQUENCE [LARGE SCALE GENOMIC DNA]</scope>
    <source>
        <strain evidence="1 2">DSM 25539</strain>
    </source>
</reference>
<evidence type="ECO:0000313" key="2">
    <source>
        <dbReference type="Proteomes" id="UP000273145"/>
    </source>
</evidence>
<dbReference type="KEGG" id="plen:EIM92_01490"/>